<feature type="region of interest" description="Disordered" evidence="1">
    <location>
        <begin position="70"/>
        <end position="90"/>
    </location>
</feature>
<name>A0AAW4FVZ2_9HYPH</name>
<reference evidence="3 4" key="1">
    <citation type="submission" date="2020-01" db="EMBL/GenBank/DDBJ databases">
        <title>Draft genome assembly of Ensifer adhaerens T173.</title>
        <authorList>
            <person name="Craig J.E."/>
            <person name="Stinchcombe J.R."/>
        </authorList>
    </citation>
    <scope>NUCLEOTIDE SEQUENCE [LARGE SCALE GENOMIC DNA]</scope>
    <source>
        <strain evidence="3 4">T173</strain>
    </source>
</reference>
<accession>A0AAW4FVZ2</accession>
<dbReference type="EMBL" id="WXFA01000049">
    <property type="protein sequence ID" value="MBM3095616.1"/>
    <property type="molecule type" value="Genomic_DNA"/>
</dbReference>
<dbReference type="CDD" id="cd00093">
    <property type="entry name" value="HTH_XRE"/>
    <property type="match status" value="1"/>
</dbReference>
<dbReference type="Gene3D" id="1.10.260.40">
    <property type="entry name" value="lambda repressor-like DNA-binding domains"/>
    <property type="match status" value="1"/>
</dbReference>
<dbReference type="SUPFAM" id="SSF47413">
    <property type="entry name" value="lambda repressor-like DNA-binding domains"/>
    <property type="match status" value="1"/>
</dbReference>
<dbReference type="RefSeq" id="WP_025430787.1">
    <property type="nucleotide sequence ID" value="NZ_CP083374.1"/>
</dbReference>
<dbReference type="SMART" id="SM00530">
    <property type="entry name" value="HTH_XRE"/>
    <property type="match status" value="1"/>
</dbReference>
<evidence type="ECO:0000259" key="2">
    <source>
        <dbReference type="PROSITE" id="PS50943"/>
    </source>
</evidence>
<sequence>MITAAQMRAARALAGIDQKMLAEKAGVSVPTIQRMEASEGIVRGVVETLTRVIEALNACGVELIGDNQPSERGGRGVRLVQPGPSVDAKR</sequence>
<dbReference type="Pfam" id="PF01381">
    <property type="entry name" value="HTH_3"/>
    <property type="match status" value="1"/>
</dbReference>
<comment type="caution">
    <text evidence="3">The sequence shown here is derived from an EMBL/GenBank/DDBJ whole genome shotgun (WGS) entry which is preliminary data.</text>
</comment>
<dbReference type="GO" id="GO:0003677">
    <property type="term" value="F:DNA binding"/>
    <property type="evidence" value="ECO:0007669"/>
    <property type="project" value="InterPro"/>
</dbReference>
<dbReference type="InterPro" id="IPR001387">
    <property type="entry name" value="Cro/C1-type_HTH"/>
</dbReference>
<protein>
    <submittedName>
        <fullName evidence="3">Helix-turn-helix domain-containing protein</fullName>
    </submittedName>
</protein>
<feature type="domain" description="HTH cro/C1-type" evidence="2">
    <location>
        <begin position="7"/>
        <end position="36"/>
    </location>
</feature>
<evidence type="ECO:0000313" key="3">
    <source>
        <dbReference type="EMBL" id="MBM3095616.1"/>
    </source>
</evidence>
<dbReference type="AlphaFoldDB" id="A0AAW4FVZ2"/>
<dbReference type="PROSITE" id="PS50943">
    <property type="entry name" value="HTH_CROC1"/>
    <property type="match status" value="1"/>
</dbReference>
<dbReference type="InterPro" id="IPR010982">
    <property type="entry name" value="Lambda_DNA-bd_dom_sf"/>
</dbReference>
<gene>
    <name evidence="3" type="ORF">GFB56_33390</name>
</gene>
<proteinExistence type="predicted"/>
<organism evidence="3 4">
    <name type="scientific">Ensifer canadensis</name>
    <dbReference type="NCBI Taxonomy" id="555315"/>
    <lineage>
        <taxon>Bacteria</taxon>
        <taxon>Pseudomonadati</taxon>
        <taxon>Pseudomonadota</taxon>
        <taxon>Alphaproteobacteria</taxon>
        <taxon>Hyphomicrobiales</taxon>
        <taxon>Rhizobiaceae</taxon>
        <taxon>Sinorhizobium/Ensifer group</taxon>
        <taxon>Ensifer</taxon>
    </lineage>
</organism>
<dbReference type="Proteomes" id="UP000744980">
    <property type="component" value="Unassembled WGS sequence"/>
</dbReference>
<evidence type="ECO:0000313" key="4">
    <source>
        <dbReference type="Proteomes" id="UP000744980"/>
    </source>
</evidence>
<evidence type="ECO:0000256" key="1">
    <source>
        <dbReference type="SAM" id="MobiDB-lite"/>
    </source>
</evidence>
<keyword evidence="4" id="KW-1185">Reference proteome</keyword>